<dbReference type="InterPro" id="IPR016024">
    <property type="entry name" value="ARM-type_fold"/>
</dbReference>
<evidence type="ECO:0008006" key="2">
    <source>
        <dbReference type="Google" id="ProtNLM"/>
    </source>
</evidence>
<dbReference type="SUPFAM" id="SSF48371">
    <property type="entry name" value="ARM repeat"/>
    <property type="match status" value="1"/>
</dbReference>
<evidence type="ECO:0000313" key="1">
    <source>
        <dbReference type="EMBL" id="GAG79777.1"/>
    </source>
</evidence>
<accession>X1BEY0</accession>
<gene>
    <name evidence="1" type="ORF">S01H4_33458</name>
</gene>
<proteinExistence type="predicted"/>
<dbReference type="InterPro" id="IPR011989">
    <property type="entry name" value="ARM-like"/>
</dbReference>
<name>X1BEY0_9ZZZZ</name>
<sequence length="204" mass="23133">RDIGPLEKILEQHDTELGEKLLVILNRLQGDRVNNIFLKMSEHPSEKVRRKAVKELLARNSNFVQKLFSLIDDPDEEIRTCILAAIAKQRSSVLENMLLSYLRKNSAQKDPTHILACYETLGRCGSNNSIPFLRRILLGQGWNSFKGLGKLIYREGAAIALTLLDTWEAKDVLLEASKSKFQVIREAFQSAMKKNDVSGESTYD</sequence>
<feature type="non-terminal residue" evidence="1">
    <location>
        <position position="1"/>
    </location>
</feature>
<dbReference type="AlphaFoldDB" id="X1BEY0"/>
<reference evidence="1" key="1">
    <citation type="journal article" date="2014" name="Front. Microbiol.">
        <title>High frequency of phylogenetically diverse reductive dehalogenase-homologous genes in deep subseafloor sedimentary metagenomes.</title>
        <authorList>
            <person name="Kawai M."/>
            <person name="Futagami T."/>
            <person name="Toyoda A."/>
            <person name="Takaki Y."/>
            <person name="Nishi S."/>
            <person name="Hori S."/>
            <person name="Arai W."/>
            <person name="Tsubouchi T."/>
            <person name="Morono Y."/>
            <person name="Uchiyama I."/>
            <person name="Ito T."/>
            <person name="Fujiyama A."/>
            <person name="Inagaki F."/>
            <person name="Takami H."/>
        </authorList>
    </citation>
    <scope>NUCLEOTIDE SEQUENCE</scope>
    <source>
        <strain evidence="1">Expedition CK06-06</strain>
    </source>
</reference>
<organism evidence="1">
    <name type="scientific">marine sediment metagenome</name>
    <dbReference type="NCBI Taxonomy" id="412755"/>
    <lineage>
        <taxon>unclassified sequences</taxon>
        <taxon>metagenomes</taxon>
        <taxon>ecological metagenomes</taxon>
    </lineage>
</organism>
<protein>
    <recommendedName>
        <fullName evidence="2">HEAT repeat domain-containing protein</fullName>
    </recommendedName>
</protein>
<comment type="caution">
    <text evidence="1">The sequence shown here is derived from an EMBL/GenBank/DDBJ whole genome shotgun (WGS) entry which is preliminary data.</text>
</comment>
<dbReference type="EMBL" id="BART01017612">
    <property type="protein sequence ID" value="GAG79777.1"/>
    <property type="molecule type" value="Genomic_DNA"/>
</dbReference>
<dbReference type="Gene3D" id="1.25.10.10">
    <property type="entry name" value="Leucine-rich Repeat Variant"/>
    <property type="match status" value="1"/>
</dbReference>